<feature type="region of interest" description="Disordered" evidence="1">
    <location>
        <begin position="143"/>
        <end position="271"/>
    </location>
</feature>
<dbReference type="EMBL" id="GG745346">
    <property type="protein sequence ID" value="KNE64996.1"/>
    <property type="molecule type" value="Genomic_DNA"/>
</dbReference>
<organism evidence="2 3">
    <name type="scientific">Allomyces macrogynus (strain ATCC 38327)</name>
    <name type="common">Allomyces javanicus var. macrogynus</name>
    <dbReference type="NCBI Taxonomy" id="578462"/>
    <lineage>
        <taxon>Eukaryota</taxon>
        <taxon>Fungi</taxon>
        <taxon>Fungi incertae sedis</taxon>
        <taxon>Blastocladiomycota</taxon>
        <taxon>Blastocladiomycetes</taxon>
        <taxon>Blastocladiales</taxon>
        <taxon>Blastocladiaceae</taxon>
        <taxon>Allomyces</taxon>
    </lineage>
</organism>
<proteinExistence type="predicted"/>
<sequence length="707" mass="74013">MTPPPTLASPRARIKTTPARLVTRAKALFRRASTSVTNSLDQTRRSRRASATDVHYDDDDAHTVRATSSTTTLPRRRRSISADAVTDLHRNAAAPHAVGATLWPANSPMREPSVIAAGTAEEEDERGSDGGAEGGLINRVIATNGTASRDLARDPDPNPPNGRASPALAPAADPGLTTTQLAALDSTPRPSPDTLALARAHSTTSSRAASLDSTSSPSASTTALRTSPPASVTTATTIRPGILRTSPSITSKTRRRPSSSPSPTPSADFPSFTYISADDSVLFANDAHTTVSAVDSPLLAPIPPPPGSDLSVTDDMAMPPRAASLRLHPPSSSSSSVDAMHAERAFPTLPRVSAPARVPFPSAYSSSSAHPTASNRTTVTFAVCDPISPPRNPQLVTVPALVPSTVELRTPTPNLGDEDEYAPIRWAGHLPPLPASPDDVAHAAIELGPGSPMSPVSRSPMPPPAAAPVVDNRVDVLTAYYESKLADVARQYLAEVESVRRANVDADRRAMAAEMELEARAWHEQALRASVDRLEAEVAALRSPSVSVAETEGAAALANWLHAVHAVPTTDLATWDRDLQAAARIAPAIAHHLAHLSSHAPAPSLPTVKSPTPPDSPEHAHAQPTDVDDSPMDHVLDWLAHAAAWARLTARHAAWMVRMAAPGAMMGVSPSGDAVAAAGWRVGGEWNVVESGTVVGPHDGRRAGSVF</sequence>
<dbReference type="AlphaFoldDB" id="A0A0L0SR74"/>
<feature type="region of interest" description="Disordered" evidence="1">
    <location>
        <begin position="33"/>
        <end position="54"/>
    </location>
</feature>
<evidence type="ECO:0000256" key="1">
    <source>
        <dbReference type="SAM" id="MobiDB-lite"/>
    </source>
</evidence>
<reference evidence="2 3" key="1">
    <citation type="submission" date="2009-11" db="EMBL/GenBank/DDBJ databases">
        <title>Annotation of Allomyces macrogynus ATCC 38327.</title>
        <authorList>
            <consortium name="The Broad Institute Genome Sequencing Platform"/>
            <person name="Russ C."/>
            <person name="Cuomo C."/>
            <person name="Burger G."/>
            <person name="Gray M.W."/>
            <person name="Holland P.W.H."/>
            <person name="King N."/>
            <person name="Lang F.B.F."/>
            <person name="Roger A.J."/>
            <person name="Ruiz-Trillo I."/>
            <person name="Young S.K."/>
            <person name="Zeng Q."/>
            <person name="Gargeya S."/>
            <person name="Fitzgerald M."/>
            <person name="Haas B."/>
            <person name="Abouelleil A."/>
            <person name="Alvarado L."/>
            <person name="Arachchi H.M."/>
            <person name="Berlin A."/>
            <person name="Chapman S.B."/>
            <person name="Gearin G."/>
            <person name="Goldberg J."/>
            <person name="Griggs A."/>
            <person name="Gujja S."/>
            <person name="Hansen M."/>
            <person name="Heiman D."/>
            <person name="Howarth C."/>
            <person name="Larimer J."/>
            <person name="Lui A."/>
            <person name="MacDonald P.J.P."/>
            <person name="McCowen C."/>
            <person name="Montmayeur A."/>
            <person name="Murphy C."/>
            <person name="Neiman D."/>
            <person name="Pearson M."/>
            <person name="Priest M."/>
            <person name="Roberts A."/>
            <person name="Saif S."/>
            <person name="Shea T."/>
            <person name="Sisk P."/>
            <person name="Stolte C."/>
            <person name="Sykes S."/>
            <person name="Wortman J."/>
            <person name="Nusbaum C."/>
            <person name="Birren B."/>
        </authorList>
    </citation>
    <scope>NUCLEOTIDE SEQUENCE [LARGE SCALE GENOMIC DNA]</scope>
    <source>
        <strain evidence="2 3">ATCC 38327</strain>
    </source>
</reference>
<protein>
    <submittedName>
        <fullName evidence="2">Uncharacterized protein</fullName>
    </submittedName>
</protein>
<name>A0A0L0SR74_ALLM3</name>
<feature type="region of interest" description="Disordered" evidence="1">
    <location>
        <begin position="600"/>
        <end position="629"/>
    </location>
</feature>
<accession>A0A0L0SR74</accession>
<dbReference type="Proteomes" id="UP000054350">
    <property type="component" value="Unassembled WGS sequence"/>
</dbReference>
<evidence type="ECO:0000313" key="2">
    <source>
        <dbReference type="EMBL" id="KNE64996.1"/>
    </source>
</evidence>
<reference evidence="3" key="2">
    <citation type="submission" date="2009-11" db="EMBL/GenBank/DDBJ databases">
        <title>The Genome Sequence of Allomyces macrogynus strain ATCC 38327.</title>
        <authorList>
            <consortium name="The Broad Institute Genome Sequencing Platform"/>
            <person name="Russ C."/>
            <person name="Cuomo C."/>
            <person name="Shea T."/>
            <person name="Young S.K."/>
            <person name="Zeng Q."/>
            <person name="Koehrsen M."/>
            <person name="Haas B."/>
            <person name="Borodovsky M."/>
            <person name="Guigo R."/>
            <person name="Alvarado L."/>
            <person name="Berlin A."/>
            <person name="Borenstein D."/>
            <person name="Chen Z."/>
            <person name="Engels R."/>
            <person name="Freedman E."/>
            <person name="Gellesch M."/>
            <person name="Goldberg J."/>
            <person name="Griggs A."/>
            <person name="Gujja S."/>
            <person name="Heiman D."/>
            <person name="Hepburn T."/>
            <person name="Howarth C."/>
            <person name="Jen D."/>
            <person name="Larson L."/>
            <person name="Lewis B."/>
            <person name="Mehta T."/>
            <person name="Park D."/>
            <person name="Pearson M."/>
            <person name="Roberts A."/>
            <person name="Saif S."/>
            <person name="Shenoy N."/>
            <person name="Sisk P."/>
            <person name="Stolte C."/>
            <person name="Sykes S."/>
            <person name="Walk T."/>
            <person name="White J."/>
            <person name="Yandava C."/>
            <person name="Burger G."/>
            <person name="Gray M.W."/>
            <person name="Holland P.W.H."/>
            <person name="King N."/>
            <person name="Lang F.B.F."/>
            <person name="Roger A.J."/>
            <person name="Ruiz-Trillo I."/>
            <person name="Lander E."/>
            <person name="Nusbaum C."/>
        </authorList>
    </citation>
    <scope>NUCLEOTIDE SEQUENCE [LARGE SCALE GENOMIC DNA]</scope>
    <source>
        <strain evidence="3">ATCC 38327</strain>
    </source>
</reference>
<gene>
    <name evidence="2" type="ORF">AMAG_10664</name>
</gene>
<feature type="compositionally biased region" description="Low complexity" evidence="1">
    <location>
        <begin position="194"/>
        <end position="237"/>
    </location>
</feature>
<dbReference type="VEuPathDB" id="FungiDB:AMAG_10664"/>
<evidence type="ECO:0000313" key="3">
    <source>
        <dbReference type="Proteomes" id="UP000054350"/>
    </source>
</evidence>
<keyword evidence="3" id="KW-1185">Reference proteome</keyword>